<accession>A0A2J8LZS1</accession>
<evidence type="ECO:0000313" key="2">
    <source>
        <dbReference type="EMBL" id="PNI52784.1"/>
    </source>
</evidence>
<protein>
    <submittedName>
        <fullName evidence="2">RNF220 isoform 12</fullName>
    </submittedName>
</protein>
<name>A0A2J8LZS1_PANTR</name>
<sequence length="45" mass="4936">MPRARSGRRSRGAGGREEVDLSASTSQPADPTECSDWENETEEAR</sequence>
<dbReference type="Proteomes" id="UP000236370">
    <property type="component" value="Unassembled WGS sequence"/>
</dbReference>
<feature type="compositionally biased region" description="Basic residues" evidence="1">
    <location>
        <begin position="1"/>
        <end position="11"/>
    </location>
</feature>
<dbReference type="AlphaFoldDB" id="A0A2J8LZS1"/>
<evidence type="ECO:0000313" key="3">
    <source>
        <dbReference type="Proteomes" id="UP000236370"/>
    </source>
</evidence>
<feature type="region of interest" description="Disordered" evidence="1">
    <location>
        <begin position="1"/>
        <end position="45"/>
    </location>
</feature>
<proteinExistence type="predicted"/>
<dbReference type="EMBL" id="NBAG03000275">
    <property type="protein sequence ID" value="PNI52784.1"/>
    <property type="molecule type" value="Genomic_DNA"/>
</dbReference>
<gene>
    <name evidence="2" type="ORF">CK820_G0025590</name>
</gene>
<organism evidence="2 3">
    <name type="scientific">Pan troglodytes</name>
    <name type="common">Chimpanzee</name>
    <dbReference type="NCBI Taxonomy" id="9598"/>
    <lineage>
        <taxon>Eukaryota</taxon>
        <taxon>Metazoa</taxon>
        <taxon>Chordata</taxon>
        <taxon>Craniata</taxon>
        <taxon>Vertebrata</taxon>
        <taxon>Euteleostomi</taxon>
        <taxon>Mammalia</taxon>
        <taxon>Eutheria</taxon>
        <taxon>Euarchontoglires</taxon>
        <taxon>Primates</taxon>
        <taxon>Haplorrhini</taxon>
        <taxon>Catarrhini</taxon>
        <taxon>Hominidae</taxon>
        <taxon>Pan</taxon>
    </lineage>
</organism>
<reference evidence="2 3" key="1">
    <citation type="submission" date="2017-12" db="EMBL/GenBank/DDBJ databases">
        <title>High-resolution comparative analysis of great ape genomes.</title>
        <authorList>
            <person name="Pollen A."/>
            <person name="Hastie A."/>
            <person name="Hormozdiari F."/>
            <person name="Dougherty M."/>
            <person name="Liu R."/>
            <person name="Chaisson M."/>
            <person name="Hoppe E."/>
            <person name="Hill C."/>
            <person name="Pang A."/>
            <person name="Hillier L."/>
            <person name="Baker C."/>
            <person name="Armstrong J."/>
            <person name="Shendure J."/>
            <person name="Paten B."/>
            <person name="Wilson R."/>
            <person name="Chao H."/>
            <person name="Schneider V."/>
            <person name="Ventura M."/>
            <person name="Kronenberg Z."/>
            <person name="Murali S."/>
            <person name="Gordon D."/>
            <person name="Cantsilieris S."/>
            <person name="Munson K."/>
            <person name="Nelson B."/>
            <person name="Raja A."/>
            <person name="Underwood J."/>
            <person name="Diekhans M."/>
            <person name="Fiddes I."/>
            <person name="Haussler D."/>
            <person name="Eichler E."/>
        </authorList>
    </citation>
    <scope>NUCLEOTIDE SEQUENCE [LARGE SCALE GENOMIC DNA]</scope>
    <source>
        <strain evidence="2">Yerkes chimp pedigree #C0471</strain>
    </source>
</reference>
<evidence type="ECO:0000256" key="1">
    <source>
        <dbReference type="SAM" id="MobiDB-lite"/>
    </source>
</evidence>
<feature type="compositionally biased region" description="Acidic residues" evidence="1">
    <location>
        <begin position="33"/>
        <end position="45"/>
    </location>
</feature>
<comment type="caution">
    <text evidence="2">The sequence shown here is derived from an EMBL/GenBank/DDBJ whole genome shotgun (WGS) entry which is preliminary data.</text>
</comment>